<sequence length="92" mass="10826">MEWLGAHPLISYLIIYGLMTYVYNKVFRVRKLPILKDLIVYLMIAFGAFILYLFQFTIGLPIIYCMAAAVSLMLIVRIRYFITGLADRRRQQ</sequence>
<dbReference type="InterPro" id="IPR025620">
    <property type="entry name" value="YlaH"/>
</dbReference>
<dbReference type="EMBL" id="CP130318">
    <property type="protein sequence ID" value="WNQ13487.1"/>
    <property type="molecule type" value="Genomic_DNA"/>
</dbReference>
<accession>A0AA96LLG3</accession>
<feature type="transmembrane region" description="Helical" evidence="1">
    <location>
        <begin position="6"/>
        <end position="26"/>
    </location>
</feature>
<keyword evidence="1" id="KW-0812">Transmembrane</keyword>
<keyword evidence="1" id="KW-0472">Membrane</keyword>
<dbReference type="Pfam" id="PF14036">
    <property type="entry name" value="YlaH"/>
    <property type="match status" value="1"/>
</dbReference>
<dbReference type="Proteomes" id="UP001305702">
    <property type="component" value="Chromosome"/>
</dbReference>
<dbReference type="AlphaFoldDB" id="A0AA96LLG3"/>
<organism evidence="2 3">
    <name type="scientific">Paenibacillus aurantius</name>
    <dbReference type="NCBI Taxonomy" id="2918900"/>
    <lineage>
        <taxon>Bacteria</taxon>
        <taxon>Bacillati</taxon>
        <taxon>Bacillota</taxon>
        <taxon>Bacilli</taxon>
        <taxon>Bacillales</taxon>
        <taxon>Paenibacillaceae</taxon>
        <taxon>Paenibacillus</taxon>
    </lineage>
</organism>
<dbReference type="RefSeq" id="WP_407083123.1">
    <property type="nucleotide sequence ID" value="NZ_CP130318.1"/>
</dbReference>
<proteinExistence type="predicted"/>
<feature type="transmembrane region" description="Helical" evidence="1">
    <location>
        <begin position="61"/>
        <end position="82"/>
    </location>
</feature>
<evidence type="ECO:0000256" key="1">
    <source>
        <dbReference type="SAM" id="Phobius"/>
    </source>
</evidence>
<feature type="transmembrane region" description="Helical" evidence="1">
    <location>
        <begin position="38"/>
        <end position="55"/>
    </location>
</feature>
<keyword evidence="1" id="KW-1133">Transmembrane helix</keyword>
<protein>
    <submittedName>
        <fullName evidence="2">YlaH-like family protein</fullName>
    </submittedName>
</protein>
<name>A0AA96LLG3_9BACL</name>
<keyword evidence="3" id="KW-1185">Reference proteome</keyword>
<dbReference type="KEGG" id="paun:MJA45_10850"/>
<reference evidence="2 3" key="1">
    <citation type="submission" date="2022-02" db="EMBL/GenBank/DDBJ databases">
        <title>Paenibacillus sp. MBLB1776 Whole Genome Shotgun Sequencing.</title>
        <authorList>
            <person name="Hwang C.Y."/>
            <person name="Cho E.-S."/>
            <person name="Seo M.-J."/>
        </authorList>
    </citation>
    <scope>NUCLEOTIDE SEQUENCE [LARGE SCALE GENOMIC DNA]</scope>
    <source>
        <strain evidence="2 3">MBLB1776</strain>
    </source>
</reference>
<evidence type="ECO:0000313" key="3">
    <source>
        <dbReference type="Proteomes" id="UP001305702"/>
    </source>
</evidence>
<gene>
    <name evidence="2" type="ORF">MJA45_10850</name>
</gene>
<evidence type="ECO:0000313" key="2">
    <source>
        <dbReference type="EMBL" id="WNQ13487.1"/>
    </source>
</evidence>